<evidence type="ECO:0000313" key="1">
    <source>
        <dbReference type="EMBL" id="GLS23516.1"/>
    </source>
</evidence>
<reference evidence="2" key="1">
    <citation type="journal article" date="2019" name="Int. J. Syst. Evol. Microbiol.">
        <title>The Global Catalogue of Microorganisms (GCM) 10K type strain sequencing project: providing services to taxonomists for standard genome sequencing and annotation.</title>
        <authorList>
            <consortium name="The Broad Institute Genomics Platform"/>
            <consortium name="The Broad Institute Genome Sequencing Center for Infectious Disease"/>
            <person name="Wu L."/>
            <person name="Ma J."/>
        </authorList>
    </citation>
    <scope>NUCLEOTIDE SEQUENCE [LARGE SCALE GENOMIC DNA]</scope>
    <source>
        <strain evidence="2">NBRC 101365</strain>
    </source>
</reference>
<dbReference type="Proteomes" id="UP001156882">
    <property type="component" value="Unassembled WGS sequence"/>
</dbReference>
<comment type="caution">
    <text evidence="1">The sequence shown here is derived from an EMBL/GenBank/DDBJ whole genome shotgun (WGS) entry which is preliminary data.</text>
</comment>
<dbReference type="EMBL" id="BSPC01000075">
    <property type="protein sequence ID" value="GLS23516.1"/>
    <property type="molecule type" value="Genomic_DNA"/>
</dbReference>
<keyword evidence="2" id="KW-1185">Reference proteome</keyword>
<gene>
    <name evidence="1" type="ORF">GCM10007874_65370</name>
</gene>
<protein>
    <submittedName>
        <fullName evidence="1">Uncharacterized protein</fullName>
    </submittedName>
</protein>
<proteinExistence type="predicted"/>
<accession>A0ABQ6CT09</accession>
<sequence>MTRSAARGKATPMEPLFAWTRETCAIYPVQNVRIEQQPQHGTASIATVNVKLPASFGVCAGTNVDMPWVVYQSAGTFSGADHFTVSWVSHATVLENTSRYQFYDVAVTVR</sequence>
<organism evidence="1 2">
    <name type="scientific">Labrys miyagiensis</name>
    <dbReference type="NCBI Taxonomy" id="346912"/>
    <lineage>
        <taxon>Bacteria</taxon>
        <taxon>Pseudomonadati</taxon>
        <taxon>Pseudomonadota</taxon>
        <taxon>Alphaproteobacteria</taxon>
        <taxon>Hyphomicrobiales</taxon>
        <taxon>Xanthobacteraceae</taxon>
        <taxon>Labrys</taxon>
    </lineage>
</organism>
<name>A0ABQ6CT09_9HYPH</name>
<evidence type="ECO:0000313" key="2">
    <source>
        <dbReference type="Proteomes" id="UP001156882"/>
    </source>
</evidence>